<keyword evidence="4" id="KW-1185">Reference proteome</keyword>
<protein>
    <submittedName>
        <fullName evidence="3">Uncharacterized protein</fullName>
    </submittedName>
</protein>
<proteinExistence type="predicted"/>
<dbReference type="Proteomes" id="UP001474120">
    <property type="component" value="Unassembled WGS sequence"/>
</dbReference>
<organism evidence="3 4">
    <name type="scientific">Lutimonas vermicola</name>
    <dbReference type="NCBI Taxonomy" id="414288"/>
    <lineage>
        <taxon>Bacteria</taxon>
        <taxon>Pseudomonadati</taxon>
        <taxon>Bacteroidota</taxon>
        <taxon>Flavobacteriia</taxon>
        <taxon>Flavobacteriales</taxon>
        <taxon>Flavobacteriaceae</taxon>
        <taxon>Lutimonas</taxon>
    </lineage>
</organism>
<keyword evidence="2" id="KW-0677">Repeat</keyword>
<dbReference type="InterPro" id="IPR032675">
    <property type="entry name" value="LRR_dom_sf"/>
</dbReference>
<dbReference type="InterPro" id="IPR052574">
    <property type="entry name" value="CDIRP"/>
</dbReference>
<accession>A0ABU9L4R3</accession>
<dbReference type="Gene3D" id="3.80.10.10">
    <property type="entry name" value="Ribonuclease Inhibitor"/>
    <property type="match status" value="2"/>
</dbReference>
<feature type="non-terminal residue" evidence="3">
    <location>
        <position position="350"/>
    </location>
</feature>
<dbReference type="SUPFAM" id="SSF52058">
    <property type="entry name" value="L domain-like"/>
    <property type="match status" value="1"/>
</dbReference>
<evidence type="ECO:0000313" key="3">
    <source>
        <dbReference type="EMBL" id="MEL4457417.1"/>
    </source>
</evidence>
<keyword evidence="1" id="KW-0433">Leucine-rich repeat</keyword>
<evidence type="ECO:0000256" key="2">
    <source>
        <dbReference type="ARBA" id="ARBA00022737"/>
    </source>
</evidence>
<comment type="caution">
    <text evidence="3">The sequence shown here is derived from an EMBL/GenBank/DDBJ whole genome shotgun (WGS) entry which is preliminary data.</text>
</comment>
<dbReference type="EMBL" id="JBCDNA010000005">
    <property type="protein sequence ID" value="MEL4457417.1"/>
    <property type="molecule type" value="Genomic_DNA"/>
</dbReference>
<dbReference type="PANTHER" id="PTHR47566">
    <property type="match status" value="1"/>
</dbReference>
<reference evidence="3 4" key="1">
    <citation type="submission" date="2024-04" db="EMBL/GenBank/DDBJ databases">
        <title>whole genome sequencing of Lutimonas vermicola strain IMCC1616.</title>
        <authorList>
            <person name="Bae S.S."/>
        </authorList>
    </citation>
    <scope>NUCLEOTIDE SEQUENCE [LARGE SCALE GENOMIC DNA]</scope>
    <source>
        <strain evidence="3 4">IMCC1616</strain>
    </source>
</reference>
<evidence type="ECO:0000313" key="4">
    <source>
        <dbReference type="Proteomes" id="UP001474120"/>
    </source>
</evidence>
<name>A0ABU9L4R3_9FLAO</name>
<feature type="non-terminal residue" evidence="3">
    <location>
        <position position="1"/>
    </location>
</feature>
<evidence type="ECO:0000256" key="1">
    <source>
        <dbReference type="ARBA" id="ARBA00022614"/>
    </source>
</evidence>
<gene>
    <name evidence="3" type="ORF">AABB81_16055</name>
</gene>
<sequence length="350" mass="36879">TMSITTTSTSNAWSPRSVTNTGNAFVWEATNAVIGTLTQTANVPTFDFSSNDGSPINITITSNDGFVGLTRFQVYTLDITAIDATAAVALDNFHVQANNISSIDISTLSDLTFFRASGNNISTLDITGNSLLNRLEVDNNSLTSSELDALVNQLDAFGGTDGILNLAGNQGITEAAQPGYDNLIDKGWTIDVDAPGPPVIATMSITTTSTSNAWSPRSVTNTGNAFVWEATNAVIGTLTQTANVPTFDFSSNDGSPINITITSNDGFVGLTRFQVYTLDITAIDATAAVALDNFHVQANNISSIDISTLSDLTFFRASGNNISTLDITGNSLLNRLEVDNNSLTSSELDA</sequence>
<dbReference type="PANTHER" id="PTHR47566:SF1">
    <property type="entry name" value="PROTEIN NUD1"/>
    <property type="match status" value="1"/>
</dbReference>
<dbReference type="RefSeq" id="WP_342161590.1">
    <property type="nucleotide sequence ID" value="NZ_JBCDNA010000005.1"/>
</dbReference>